<keyword evidence="7 10" id="KW-0371">Homeobox</keyword>
<evidence type="ECO:0000256" key="6">
    <source>
        <dbReference type="ARBA" id="ARBA00023125"/>
    </source>
</evidence>
<evidence type="ECO:0000259" key="13">
    <source>
        <dbReference type="PROSITE" id="PS51523"/>
    </source>
</evidence>
<evidence type="ECO:0000256" key="4">
    <source>
        <dbReference type="ARBA" id="ARBA00022833"/>
    </source>
</evidence>
<dbReference type="GO" id="GO:0000976">
    <property type="term" value="F:transcription cis-regulatory region binding"/>
    <property type="evidence" value="ECO:0007669"/>
    <property type="project" value="TreeGrafter"/>
</dbReference>
<dbReference type="AlphaFoldDB" id="A0A835CJX0"/>
<keyword evidence="8" id="KW-0804">Transcription</keyword>
<dbReference type="PANTHER" id="PTHR31948">
    <property type="entry name" value="ZINC-FINGER HOMEODOMAIN PROTEIN 2"/>
    <property type="match status" value="1"/>
</dbReference>
<evidence type="ECO:0000259" key="12">
    <source>
        <dbReference type="PROSITE" id="PS50071"/>
    </source>
</evidence>
<evidence type="ECO:0000256" key="8">
    <source>
        <dbReference type="ARBA" id="ARBA00023163"/>
    </source>
</evidence>
<evidence type="ECO:0000256" key="5">
    <source>
        <dbReference type="ARBA" id="ARBA00023015"/>
    </source>
</evidence>
<evidence type="ECO:0000256" key="1">
    <source>
        <dbReference type="ARBA" id="ARBA00004123"/>
    </source>
</evidence>
<dbReference type="Pfam" id="PF04770">
    <property type="entry name" value="ZF-HD_dimer"/>
    <property type="match status" value="1"/>
</dbReference>
<evidence type="ECO:0000256" key="3">
    <source>
        <dbReference type="ARBA" id="ARBA00022771"/>
    </source>
</evidence>
<evidence type="ECO:0000256" key="9">
    <source>
        <dbReference type="ARBA" id="ARBA00023242"/>
    </source>
</evidence>
<keyword evidence="9 10" id="KW-0539">Nucleus</keyword>
<dbReference type="InterPro" id="IPR009057">
    <property type="entry name" value="Homeodomain-like_sf"/>
</dbReference>
<keyword evidence="15" id="KW-1185">Reference proteome</keyword>
<dbReference type="SUPFAM" id="SSF46689">
    <property type="entry name" value="Homeodomain-like"/>
    <property type="match status" value="1"/>
</dbReference>
<evidence type="ECO:0000313" key="15">
    <source>
        <dbReference type="Proteomes" id="UP000634136"/>
    </source>
</evidence>
<dbReference type="NCBIfam" id="TIGR01565">
    <property type="entry name" value="homeo_ZF_HD"/>
    <property type="match status" value="1"/>
</dbReference>
<dbReference type="InterPro" id="IPR006455">
    <property type="entry name" value="Homeodomain_ZF_HD"/>
</dbReference>
<accession>A0A835CJX0</accession>
<feature type="domain" description="Homeobox" evidence="12">
    <location>
        <begin position="156"/>
        <end position="220"/>
    </location>
</feature>
<dbReference type="InterPro" id="IPR001356">
    <property type="entry name" value="HD"/>
</dbReference>
<dbReference type="PROSITE" id="PS51523">
    <property type="entry name" value="ZF_HD_DIMER"/>
    <property type="match status" value="1"/>
</dbReference>
<dbReference type="GO" id="GO:0005634">
    <property type="term" value="C:nucleus"/>
    <property type="evidence" value="ECO:0007669"/>
    <property type="project" value="UniProtKB-SubCell"/>
</dbReference>
<sequence>MSGRNTNLPATFEQEVFYKECRRNHAAALGRVAFDGCHGFVKPAAGVATVDAMLCLACGCHRNFHHKDTVYHPILTATTTPTPHHHHHQPEFPAAAGAGGPSSGRTTRVVQLIDRRETMTTMHAPPPPPPPPPAGNNNNNTAAGVVAGAEEMPPPPDGRRRRTMFTAEQRNRMVRFAERLGWKPQRGDKEEIHHFCMDMGISRRMFLVWLSNNRPKEEWRKCTHIKESVQRMRFGELQNIMGVGSRISSPTLLILRTKHTLKLVESGGLVGMGGRPKRFLETHLEEPGLTYGMERDQE</sequence>
<gene>
    <name evidence="14" type="ORF">G2W53_005073</name>
</gene>
<evidence type="ECO:0000256" key="10">
    <source>
        <dbReference type="PROSITE-ProRule" id="PRU00108"/>
    </source>
</evidence>
<feature type="domain" description="ZF-HD dimerization-type" evidence="13">
    <location>
        <begin position="18"/>
        <end position="68"/>
    </location>
</feature>
<keyword evidence="4" id="KW-0862">Zinc</keyword>
<keyword evidence="5" id="KW-0805">Transcription regulation</keyword>
<keyword evidence="6 10" id="KW-0238">DNA-binding</keyword>
<comment type="caution">
    <text evidence="14">The sequence shown here is derived from an EMBL/GenBank/DDBJ whole genome shotgun (WGS) entry which is preliminary data.</text>
</comment>
<dbReference type="GO" id="GO:0050793">
    <property type="term" value="P:regulation of developmental process"/>
    <property type="evidence" value="ECO:0007669"/>
    <property type="project" value="TreeGrafter"/>
</dbReference>
<organism evidence="14 15">
    <name type="scientific">Senna tora</name>
    <dbReference type="NCBI Taxonomy" id="362788"/>
    <lineage>
        <taxon>Eukaryota</taxon>
        <taxon>Viridiplantae</taxon>
        <taxon>Streptophyta</taxon>
        <taxon>Embryophyta</taxon>
        <taxon>Tracheophyta</taxon>
        <taxon>Spermatophyta</taxon>
        <taxon>Magnoliopsida</taxon>
        <taxon>eudicotyledons</taxon>
        <taxon>Gunneridae</taxon>
        <taxon>Pentapetalae</taxon>
        <taxon>rosids</taxon>
        <taxon>fabids</taxon>
        <taxon>Fabales</taxon>
        <taxon>Fabaceae</taxon>
        <taxon>Caesalpinioideae</taxon>
        <taxon>Cassia clade</taxon>
        <taxon>Senna</taxon>
    </lineage>
</organism>
<evidence type="ECO:0000256" key="11">
    <source>
        <dbReference type="SAM" id="MobiDB-lite"/>
    </source>
</evidence>
<keyword evidence="2" id="KW-0479">Metal-binding</keyword>
<dbReference type="GO" id="GO:0008270">
    <property type="term" value="F:zinc ion binding"/>
    <property type="evidence" value="ECO:0007669"/>
    <property type="project" value="UniProtKB-KW"/>
</dbReference>
<proteinExistence type="predicted"/>
<dbReference type="NCBIfam" id="TIGR01566">
    <property type="entry name" value="ZF_HD_prot_N"/>
    <property type="match status" value="1"/>
</dbReference>
<evidence type="ECO:0000313" key="14">
    <source>
        <dbReference type="EMBL" id="KAF7842775.1"/>
    </source>
</evidence>
<feature type="region of interest" description="Disordered" evidence="11">
    <location>
        <begin position="120"/>
        <end position="142"/>
    </location>
</feature>
<dbReference type="PROSITE" id="PS50071">
    <property type="entry name" value="HOMEOBOX_2"/>
    <property type="match status" value="1"/>
</dbReference>
<protein>
    <submittedName>
        <fullName evidence="14">Zinc-finger homeodomain protein 4</fullName>
    </submittedName>
</protein>
<keyword evidence="3 14" id="KW-0863">Zinc-finger</keyword>
<dbReference type="PANTHER" id="PTHR31948:SF156">
    <property type="entry name" value="ZF-HD DIMERIZATION-TYPE DOMAIN-CONTAINING PROTEIN"/>
    <property type="match status" value="1"/>
</dbReference>
<feature type="DNA-binding region" description="Homeobox" evidence="10">
    <location>
        <begin position="158"/>
        <end position="221"/>
    </location>
</feature>
<evidence type="ECO:0000256" key="7">
    <source>
        <dbReference type="ARBA" id="ARBA00023155"/>
    </source>
</evidence>
<dbReference type="GO" id="GO:0003700">
    <property type="term" value="F:DNA-binding transcription factor activity"/>
    <property type="evidence" value="ECO:0007669"/>
    <property type="project" value="TreeGrafter"/>
</dbReference>
<feature type="compositionally biased region" description="Pro residues" evidence="11">
    <location>
        <begin position="124"/>
        <end position="134"/>
    </location>
</feature>
<dbReference type="EMBL" id="JAAIUW010000002">
    <property type="protein sequence ID" value="KAF7842775.1"/>
    <property type="molecule type" value="Genomic_DNA"/>
</dbReference>
<name>A0A835CJX0_9FABA</name>
<comment type="subcellular location">
    <subcellularLocation>
        <location evidence="1 10">Nucleus</location>
    </subcellularLocation>
</comment>
<reference evidence="14" key="1">
    <citation type="submission" date="2020-09" db="EMBL/GenBank/DDBJ databases">
        <title>Genome-Enabled Discovery of Anthraquinone Biosynthesis in Senna tora.</title>
        <authorList>
            <person name="Kang S.-H."/>
            <person name="Pandey R.P."/>
            <person name="Lee C.-M."/>
            <person name="Sim J.-S."/>
            <person name="Jeong J.-T."/>
            <person name="Choi B.-S."/>
            <person name="Jung M."/>
            <person name="Ginzburg D."/>
            <person name="Zhao K."/>
            <person name="Won S.Y."/>
            <person name="Oh T.-J."/>
            <person name="Yu Y."/>
            <person name="Kim N.-H."/>
            <person name="Lee O.R."/>
            <person name="Lee T.-H."/>
            <person name="Bashyal P."/>
            <person name="Kim T.-S."/>
            <person name="Lee W.-H."/>
            <person name="Kawkins C."/>
            <person name="Kim C.-K."/>
            <person name="Kim J.S."/>
            <person name="Ahn B.O."/>
            <person name="Rhee S.Y."/>
            <person name="Sohng J.K."/>
        </authorList>
    </citation>
    <scope>NUCLEOTIDE SEQUENCE</scope>
    <source>
        <tissue evidence="14">Leaf</tissue>
    </source>
</reference>
<feature type="region of interest" description="Disordered" evidence="11">
    <location>
        <begin position="78"/>
        <end position="105"/>
    </location>
</feature>
<dbReference type="InterPro" id="IPR006456">
    <property type="entry name" value="ZF_HD_homeobox_Cys/His_dimer"/>
</dbReference>
<dbReference type="OrthoDB" id="1884189at2759"/>
<evidence type="ECO:0000256" key="2">
    <source>
        <dbReference type="ARBA" id="ARBA00022723"/>
    </source>
</evidence>
<dbReference type="Gene3D" id="1.10.10.60">
    <property type="entry name" value="Homeodomain-like"/>
    <property type="match status" value="1"/>
</dbReference>
<dbReference type="Proteomes" id="UP000634136">
    <property type="component" value="Unassembled WGS sequence"/>
</dbReference>